<sequence length="75" mass="8046">MTMSKKVNSKPMSGPAGYSPNAGSITRWAITSEARKTAHDAAVAKLRELYSGQMPDHAAREIADAVLDAIFPTEQ</sequence>
<evidence type="ECO:0000313" key="3">
    <source>
        <dbReference type="Proteomes" id="UP000624183"/>
    </source>
</evidence>
<protein>
    <submittedName>
        <fullName evidence="2">Uncharacterized protein</fullName>
    </submittedName>
</protein>
<gene>
    <name evidence="2" type="ORF">GCM10010328_67340</name>
</gene>
<accession>A0ABQ3CCR5</accession>
<comment type="caution">
    <text evidence="2">The sequence shown here is derived from an EMBL/GenBank/DDBJ whole genome shotgun (WGS) entry which is preliminary data.</text>
</comment>
<evidence type="ECO:0000313" key="2">
    <source>
        <dbReference type="EMBL" id="GGZ83604.1"/>
    </source>
</evidence>
<name>A0ABQ3CCR5_9ACTN</name>
<proteinExistence type="predicted"/>
<feature type="region of interest" description="Disordered" evidence="1">
    <location>
        <begin position="1"/>
        <end position="22"/>
    </location>
</feature>
<dbReference type="Proteomes" id="UP000624183">
    <property type="component" value="Unassembled WGS sequence"/>
</dbReference>
<evidence type="ECO:0000256" key="1">
    <source>
        <dbReference type="SAM" id="MobiDB-lite"/>
    </source>
</evidence>
<reference evidence="3" key="1">
    <citation type="journal article" date="2019" name="Int. J. Syst. Evol. Microbiol.">
        <title>The Global Catalogue of Microorganisms (GCM) 10K type strain sequencing project: providing services to taxonomists for standard genome sequencing and annotation.</title>
        <authorList>
            <consortium name="The Broad Institute Genomics Platform"/>
            <consortium name="The Broad Institute Genome Sequencing Center for Infectious Disease"/>
            <person name="Wu L."/>
            <person name="Ma J."/>
        </authorList>
    </citation>
    <scope>NUCLEOTIDE SEQUENCE [LARGE SCALE GENOMIC DNA]</scope>
    <source>
        <strain evidence="3">JCM 4602</strain>
    </source>
</reference>
<organism evidence="2 3">
    <name type="scientific">Streptomyces rubiginosohelvolus</name>
    <dbReference type="NCBI Taxonomy" id="67362"/>
    <lineage>
        <taxon>Bacteria</taxon>
        <taxon>Bacillati</taxon>
        <taxon>Actinomycetota</taxon>
        <taxon>Actinomycetes</taxon>
        <taxon>Kitasatosporales</taxon>
        <taxon>Streptomycetaceae</taxon>
        <taxon>Streptomyces</taxon>
    </lineage>
</organism>
<dbReference type="EMBL" id="BMUW01000034">
    <property type="protein sequence ID" value="GGZ83604.1"/>
    <property type="molecule type" value="Genomic_DNA"/>
</dbReference>
<keyword evidence="3" id="KW-1185">Reference proteome</keyword>